<dbReference type="SUPFAM" id="SSF48452">
    <property type="entry name" value="TPR-like"/>
    <property type="match status" value="1"/>
</dbReference>
<evidence type="ECO:0000313" key="1">
    <source>
        <dbReference type="EMBL" id="PJE78873.1"/>
    </source>
</evidence>
<dbReference type="InterPro" id="IPR005415">
    <property type="entry name" value="T3SS_Ca_resp_chp_LcrH/SycD"/>
</dbReference>
<accession>A0A2H9T6N6</accession>
<reference evidence="1" key="1">
    <citation type="journal article" date="2017" name="Appl. Environ. Microbiol.">
        <title>Molecular characterization of an Endozoicomonas-like organism causing infection in king scallop Pecten maximus L.</title>
        <authorList>
            <person name="Cano I."/>
            <person name="van Aerle R."/>
            <person name="Ross S."/>
            <person name="Verner-Jeffreys D.W."/>
            <person name="Paley R.K."/>
            <person name="Rimmer G."/>
            <person name="Ryder D."/>
            <person name="Hooper P."/>
            <person name="Stone D."/>
            <person name="Feist S.W."/>
        </authorList>
    </citation>
    <scope>NUCLEOTIDE SEQUENCE</scope>
</reference>
<dbReference type="PROSITE" id="PS50005">
    <property type="entry name" value="TPR"/>
    <property type="match status" value="1"/>
</dbReference>
<dbReference type="Gene3D" id="1.25.40.10">
    <property type="entry name" value="Tetratricopeptide repeat domain"/>
    <property type="match status" value="1"/>
</dbReference>
<dbReference type="Pfam" id="PF14559">
    <property type="entry name" value="TPR_19"/>
    <property type="match status" value="1"/>
</dbReference>
<name>A0A2H9T6N6_9ZZZZ</name>
<dbReference type="SMART" id="SM00028">
    <property type="entry name" value="TPR"/>
    <property type="match status" value="2"/>
</dbReference>
<gene>
    <name evidence="1" type="primary">ipgC_2</name>
    <name evidence="1" type="ORF">CI610_02173</name>
</gene>
<dbReference type="EMBL" id="NSIT01000119">
    <property type="protein sequence ID" value="PJE78873.1"/>
    <property type="molecule type" value="Genomic_DNA"/>
</dbReference>
<dbReference type="InterPro" id="IPR019734">
    <property type="entry name" value="TPR_rpt"/>
</dbReference>
<comment type="caution">
    <text evidence="1">The sequence shown here is derived from an EMBL/GenBank/DDBJ whole genome shotgun (WGS) entry which is preliminary data.</text>
</comment>
<sequence length="174" mass="19276">MVVNQNRANKECIMTSSSYTESSQPVDDAVFSRFLSADSGQRDMLYRQAYAQYQGGQLKAALTSFRYLCLTDSHNARSFIGLGATLMKTGHFDRAAAAFSCAYRLDNTDPQPALGMVECFLALKSYKLAQQALSSVFQRAVPEAQWQPLLKKAHKYRIMIKAIKVGSANGTGRK</sequence>
<dbReference type="AlphaFoldDB" id="A0A2H9T6N6"/>
<organism evidence="1">
    <name type="scientific">invertebrate metagenome</name>
    <dbReference type="NCBI Taxonomy" id="1711999"/>
    <lineage>
        <taxon>unclassified sequences</taxon>
        <taxon>metagenomes</taxon>
        <taxon>organismal metagenomes</taxon>
    </lineage>
</organism>
<proteinExistence type="predicted"/>
<dbReference type="PRINTS" id="PR01595">
    <property type="entry name" value="SYCDCHAPRONE"/>
</dbReference>
<protein>
    <submittedName>
        <fullName evidence="1">Chaperone protein IpgC</fullName>
    </submittedName>
</protein>
<dbReference type="InterPro" id="IPR011990">
    <property type="entry name" value="TPR-like_helical_dom_sf"/>
</dbReference>